<evidence type="ECO:0000256" key="1">
    <source>
        <dbReference type="SAM" id="Coils"/>
    </source>
</evidence>
<reference evidence="3 4" key="1">
    <citation type="journal article" date="2004" name="Science">
        <title>The genome of the diatom Thalassiosira pseudonana: ecology, evolution, and metabolism.</title>
        <authorList>
            <person name="Armbrust E.V."/>
            <person name="Berges J.A."/>
            <person name="Bowler C."/>
            <person name="Green B.R."/>
            <person name="Martinez D."/>
            <person name="Putnam N.H."/>
            <person name="Zhou S."/>
            <person name="Allen A.E."/>
            <person name="Apt K.E."/>
            <person name="Bechner M."/>
            <person name="Brzezinski M.A."/>
            <person name="Chaal B.K."/>
            <person name="Chiovitti A."/>
            <person name="Davis A.K."/>
            <person name="Demarest M.S."/>
            <person name="Detter J.C."/>
            <person name="Glavina T."/>
            <person name="Goodstein D."/>
            <person name="Hadi M.Z."/>
            <person name="Hellsten U."/>
            <person name="Hildebrand M."/>
            <person name="Jenkins B.D."/>
            <person name="Jurka J."/>
            <person name="Kapitonov V.V."/>
            <person name="Kroger N."/>
            <person name="Lau W.W."/>
            <person name="Lane T.W."/>
            <person name="Larimer F.W."/>
            <person name="Lippmeier J.C."/>
            <person name="Lucas S."/>
            <person name="Medina M."/>
            <person name="Montsant A."/>
            <person name="Obornik M."/>
            <person name="Parker M.S."/>
            <person name="Palenik B."/>
            <person name="Pazour G.J."/>
            <person name="Richardson P.M."/>
            <person name="Rynearson T.A."/>
            <person name="Saito M.A."/>
            <person name="Schwartz D.C."/>
            <person name="Thamatrakoln K."/>
            <person name="Valentin K."/>
            <person name="Vardi A."/>
            <person name="Wilkerson F.P."/>
            <person name="Rokhsar D.S."/>
        </authorList>
    </citation>
    <scope>NUCLEOTIDE SEQUENCE [LARGE SCALE GENOMIC DNA]</scope>
    <source>
        <strain evidence="3 4">CCMP1335</strain>
    </source>
</reference>
<sequence length="239" mass="26880">MSDILPQKRSKPDAPSTNNDTRYNRLLSVLQKSLSASRERIESDASTTILQSYGDLTAYFSQEGEDDNNGVDKLVEVLLTKLDKVHERFQAENAKGKDVPPLELLLKEKQIMQLLGNVESSIAFVEKEEAEFKAADEQDKQSARTAVNMAKVTKVGISPKSGKEKKRRLLPGEYIGYHAYQMKLDHKALLEKELLELEKENDVMEGELRREWEGWNEGVKNLEGVLGVFGKLGEGNGKD</sequence>
<proteinExistence type="predicted"/>
<protein>
    <submittedName>
        <fullName evidence="3">Uncharacterized protein</fullName>
    </submittedName>
</protein>
<keyword evidence="1" id="KW-0175">Coiled coil</keyword>
<accession>B8C4P2</accession>
<name>B8C4P2_THAPS</name>
<dbReference type="RefSeq" id="XP_002291252.1">
    <property type="nucleotide sequence ID" value="XM_002291216.1"/>
</dbReference>
<feature type="region of interest" description="Disordered" evidence="2">
    <location>
        <begin position="1"/>
        <end position="22"/>
    </location>
</feature>
<organism evidence="3 4">
    <name type="scientific">Thalassiosira pseudonana</name>
    <name type="common">Marine diatom</name>
    <name type="synonym">Cyclotella nana</name>
    <dbReference type="NCBI Taxonomy" id="35128"/>
    <lineage>
        <taxon>Eukaryota</taxon>
        <taxon>Sar</taxon>
        <taxon>Stramenopiles</taxon>
        <taxon>Ochrophyta</taxon>
        <taxon>Bacillariophyta</taxon>
        <taxon>Coscinodiscophyceae</taxon>
        <taxon>Thalassiosirophycidae</taxon>
        <taxon>Thalassiosirales</taxon>
        <taxon>Thalassiosiraceae</taxon>
        <taxon>Thalassiosira</taxon>
    </lineage>
</organism>
<gene>
    <name evidence="3" type="ORF">THAPSDRAFT_23310</name>
</gene>
<dbReference type="InParanoid" id="B8C4P2"/>
<dbReference type="eggNOG" id="ENOG502SWMR">
    <property type="taxonomic scope" value="Eukaryota"/>
</dbReference>
<dbReference type="EMBL" id="CM000643">
    <property type="protein sequence ID" value="EED91359.1"/>
    <property type="molecule type" value="Genomic_DNA"/>
</dbReference>
<dbReference type="HOGENOM" id="CLU_1163157_0_0_1"/>
<dbReference type="GeneID" id="7446353"/>
<dbReference type="AlphaFoldDB" id="B8C4P2"/>
<evidence type="ECO:0000313" key="3">
    <source>
        <dbReference type="EMBL" id="EED91359.1"/>
    </source>
</evidence>
<feature type="coiled-coil region" evidence="1">
    <location>
        <begin position="180"/>
        <end position="207"/>
    </location>
</feature>
<dbReference type="KEGG" id="tps:THAPSDRAFT_23310"/>
<reference evidence="3 4" key="2">
    <citation type="journal article" date="2008" name="Nature">
        <title>The Phaeodactylum genome reveals the evolutionary history of diatom genomes.</title>
        <authorList>
            <person name="Bowler C."/>
            <person name="Allen A.E."/>
            <person name="Badger J.H."/>
            <person name="Grimwood J."/>
            <person name="Jabbari K."/>
            <person name="Kuo A."/>
            <person name="Maheswari U."/>
            <person name="Martens C."/>
            <person name="Maumus F."/>
            <person name="Otillar R.P."/>
            <person name="Rayko E."/>
            <person name="Salamov A."/>
            <person name="Vandepoele K."/>
            <person name="Beszteri B."/>
            <person name="Gruber A."/>
            <person name="Heijde M."/>
            <person name="Katinka M."/>
            <person name="Mock T."/>
            <person name="Valentin K."/>
            <person name="Verret F."/>
            <person name="Berges J.A."/>
            <person name="Brownlee C."/>
            <person name="Cadoret J.P."/>
            <person name="Chiovitti A."/>
            <person name="Choi C.J."/>
            <person name="Coesel S."/>
            <person name="De Martino A."/>
            <person name="Detter J.C."/>
            <person name="Durkin C."/>
            <person name="Falciatore A."/>
            <person name="Fournet J."/>
            <person name="Haruta M."/>
            <person name="Huysman M.J."/>
            <person name="Jenkins B.D."/>
            <person name="Jiroutova K."/>
            <person name="Jorgensen R.E."/>
            <person name="Joubert Y."/>
            <person name="Kaplan A."/>
            <person name="Kroger N."/>
            <person name="Kroth P.G."/>
            <person name="La Roche J."/>
            <person name="Lindquist E."/>
            <person name="Lommer M."/>
            <person name="Martin-Jezequel V."/>
            <person name="Lopez P.J."/>
            <person name="Lucas S."/>
            <person name="Mangogna M."/>
            <person name="McGinnis K."/>
            <person name="Medlin L.K."/>
            <person name="Montsant A."/>
            <person name="Oudot-Le Secq M.P."/>
            <person name="Napoli C."/>
            <person name="Obornik M."/>
            <person name="Parker M.S."/>
            <person name="Petit J.L."/>
            <person name="Porcel B.M."/>
            <person name="Poulsen N."/>
            <person name="Robison M."/>
            <person name="Rychlewski L."/>
            <person name="Rynearson T.A."/>
            <person name="Schmutz J."/>
            <person name="Shapiro H."/>
            <person name="Siaut M."/>
            <person name="Stanley M."/>
            <person name="Sussman M.R."/>
            <person name="Taylor A.R."/>
            <person name="Vardi A."/>
            <person name="von Dassow P."/>
            <person name="Vyverman W."/>
            <person name="Willis A."/>
            <person name="Wyrwicz L.S."/>
            <person name="Rokhsar D.S."/>
            <person name="Weissenbach J."/>
            <person name="Armbrust E.V."/>
            <person name="Green B.R."/>
            <person name="Van de Peer Y."/>
            <person name="Grigoriev I.V."/>
        </authorList>
    </citation>
    <scope>NUCLEOTIDE SEQUENCE [LARGE SCALE GENOMIC DNA]</scope>
    <source>
        <strain evidence="3 4">CCMP1335</strain>
    </source>
</reference>
<dbReference type="PaxDb" id="35128-Thaps23310"/>
<dbReference type="Proteomes" id="UP000001449">
    <property type="component" value="Chromosome 6"/>
</dbReference>
<keyword evidence="4" id="KW-1185">Reference proteome</keyword>
<evidence type="ECO:0000256" key="2">
    <source>
        <dbReference type="SAM" id="MobiDB-lite"/>
    </source>
</evidence>
<evidence type="ECO:0000313" key="4">
    <source>
        <dbReference type="Proteomes" id="UP000001449"/>
    </source>
</evidence>